<evidence type="ECO:0000256" key="13">
    <source>
        <dbReference type="ARBA" id="ARBA00023319"/>
    </source>
</evidence>
<evidence type="ECO:0000256" key="15">
    <source>
        <dbReference type="ARBA" id="ARBA00070691"/>
    </source>
</evidence>
<dbReference type="GeneTree" id="ENSGT01030000234540"/>
<dbReference type="InterPro" id="IPR003599">
    <property type="entry name" value="Ig_sub"/>
</dbReference>
<feature type="region of interest" description="Disordered" evidence="19">
    <location>
        <begin position="135"/>
        <end position="159"/>
    </location>
</feature>
<keyword evidence="5" id="KW-0964">Secreted</keyword>
<keyword evidence="8" id="KW-0677">Repeat</keyword>
<protein>
    <recommendedName>
        <fullName evidence="15">CD48 antigen</fullName>
    </recommendedName>
    <alternativeName>
        <fullName evidence="18">BCM1 surface antigen</fullName>
    </alternativeName>
    <alternativeName>
        <fullName evidence="17">SLAM family member 2</fullName>
    </alternativeName>
    <alternativeName>
        <fullName evidence="16">Signaling lymphocytic activation molecule 2</fullName>
    </alternativeName>
</protein>
<dbReference type="GO" id="GO:0098552">
    <property type="term" value="C:side of membrane"/>
    <property type="evidence" value="ECO:0007669"/>
    <property type="project" value="UniProtKB-KW"/>
</dbReference>
<sequence>SSPSDCIAWLHKSGVLISTDKLLPKRVYHLTSAMTVVSGSNVSLQISEGLPDNYEQLTWFYTIDQKIVEWDSGKSKYFDSKFKGRVMLDPQSGALNIYNVQKEDSSTYLMRVSNATGKEQEWKVLLEVLGELGETKGKSAPQGQGIALWEEERKTSGQT</sequence>
<evidence type="ECO:0000256" key="14">
    <source>
        <dbReference type="ARBA" id="ARBA00063373"/>
    </source>
</evidence>
<keyword evidence="22" id="KW-1185">Reference proteome</keyword>
<feature type="domain" description="Immunoglobulin" evidence="20">
    <location>
        <begin position="31"/>
        <end position="129"/>
    </location>
</feature>
<proteinExistence type="predicted"/>
<evidence type="ECO:0000256" key="17">
    <source>
        <dbReference type="ARBA" id="ARBA00078224"/>
    </source>
</evidence>
<evidence type="ECO:0000259" key="20">
    <source>
        <dbReference type="SMART" id="SM00409"/>
    </source>
</evidence>
<evidence type="ECO:0000256" key="9">
    <source>
        <dbReference type="ARBA" id="ARBA00023136"/>
    </source>
</evidence>
<reference evidence="21" key="1">
    <citation type="submission" date="2025-08" db="UniProtKB">
        <authorList>
            <consortium name="Ensembl"/>
        </authorList>
    </citation>
    <scope>IDENTIFICATION</scope>
</reference>
<evidence type="ECO:0000256" key="18">
    <source>
        <dbReference type="ARBA" id="ARBA00083677"/>
    </source>
</evidence>
<keyword evidence="9" id="KW-0472">Membrane</keyword>
<dbReference type="Gene3D" id="2.60.40.10">
    <property type="entry name" value="Immunoglobulins"/>
    <property type="match status" value="1"/>
</dbReference>
<accession>A0A2K6EJH5</accession>
<evidence type="ECO:0000256" key="7">
    <source>
        <dbReference type="ARBA" id="ARBA00022729"/>
    </source>
</evidence>
<evidence type="ECO:0000256" key="12">
    <source>
        <dbReference type="ARBA" id="ARBA00023288"/>
    </source>
</evidence>
<comment type="subunit">
    <text evidence="14">Interacts with CD2. Interacts with CD244; this interaction is possible not only on different cells (trans interaction) but also on the same cell (cis interaction). Interacts with LCK.</text>
</comment>
<dbReference type="PANTHER" id="PTHR12080">
    <property type="entry name" value="SIGNALING LYMPHOCYTIC ACTIVATION MOLECULE"/>
    <property type="match status" value="1"/>
</dbReference>
<dbReference type="InterPro" id="IPR015631">
    <property type="entry name" value="CD2/SLAM_rcpt"/>
</dbReference>
<evidence type="ECO:0000313" key="21">
    <source>
        <dbReference type="Ensembl" id="ENSPCOP00000001899.1"/>
    </source>
</evidence>
<evidence type="ECO:0000256" key="4">
    <source>
        <dbReference type="ARBA" id="ARBA00022475"/>
    </source>
</evidence>
<dbReference type="SUPFAM" id="SSF48726">
    <property type="entry name" value="Immunoglobulin"/>
    <property type="match status" value="1"/>
</dbReference>
<dbReference type="GO" id="GO:0045321">
    <property type="term" value="P:leukocyte activation"/>
    <property type="evidence" value="ECO:0007669"/>
    <property type="project" value="UniProtKB-ARBA"/>
</dbReference>
<evidence type="ECO:0000256" key="3">
    <source>
        <dbReference type="ARBA" id="ARBA00004613"/>
    </source>
</evidence>
<gene>
    <name evidence="21" type="primary">CD48</name>
</gene>
<dbReference type="FunFam" id="2.60.40.10:FF:001954">
    <property type="entry name" value="CD48 antigen"/>
    <property type="match status" value="1"/>
</dbReference>
<dbReference type="InterPro" id="IPR013783">
    <property type="entry name" value="Ig-like_fold"/>
</dbReference>
<dbReference type="Ensembl" id="ENSPCOT00000006611.1">
    <property type="protein sequence ID" value="ENSPCOP00000001899.1"/>
    <property type="gene ID" value="ENSPCOG00000005843.1"/>
</dbReference>
<evidence type="ECO:0000256" key="6">
    <source>
        <dbReference type="ARBA" id="ARBA00022622"/>
    </source>
</evidence>
<dbReference type="Pfam" id="PF07686">
    <property type="entry name" value="V-set"/>
    <property type="match status" value="1"/>
</dbReference>
<name>A0A2K6EJH5_PROCO</name>
<dbReference type="GO" id="GO:0005886">
    <property type="term" value="C:plasma membrane"/>
    <property type="evidence" value="ECO:0007669"/>
    <property type="project" value="UniProtKB-SubCell"/>
</dbReference>
<evidence type="ECO:0000256" key="8">
    <source>
        <dbReference type="ARBA" id="ARBA00022737"/>
    </source>
</evidence>
<evidence type="ECO:0000256" key="16">
    <source>
        <dbReference type="ARBA" id="ARBA00075440"/>
    </source>
</evidence>
<feature type="compositionally biased region" description="Basic and acidic residues" evidence="19">
    <location>
        <begin position="150"/>
        <end position="159"/>
    </location>
</feature>
<dbReference type="PANTHER" id="PTHR12080:SF134">
    <property type="entry name" value="CD48 ANTIGEN"/>
    <property type="match status" value="1"/>
</dbReference>
<evidence type="ECO:0000256" key="5">
    <source>
        <dbReference type="ARBA" id="ARBA00022525"/>
    </source>
</evidence>
<keyword evidence="6" id="KW-0336">GPI-anchor</keyword>
<keyword evidence="10" id="KW-1015">Disulfide bond</keyword>
<dbReference type="InterPro" id="IPR036179">
    <property type="entry name" value="Ig-like_dom_sf"/>
</dbReference>
<dbReference type="GO" id="GO:0005576">
    <property type="term" value="C:extracellular region"/>
    <property type="evidence" value="ECO:0007669"/>
    <property type="project" value="UniProtKB-SubCell"/>
</dbReference>
<dbReference type="Proteomes" id="UP000233160">
    <property type="component" value="Unassembled WGS sequence"/>
</dbReference>
<evidence type="ECO:0000256" key="2">
    <source>
        <dbReference type="ARBA" id="ARBA00004609"/>
    </source>
</evidence>
<evidence type="ECO:0000256" key="10">
    <source>
        <dbReference type="ARBA" id="ARBA00023157"/>
    </source>
</evidence>
<comment type="subcellular location">
    <subcellularLocation>
        <location evidence="2">Cell membrane</location>
        <topology evidence="2">Lipid-anchor</topology>
        <topology evidence="2">GPI-anchor</topology>
    </subcellularLocation>
    <subcellularLocation>
        <location evidence="1">Membrane raft</location>
    </subcellularLocation>
    <subcellularLocation>
        <location evidence="3">Secreted</location>
    </subcellularLocation>
</comment>
<dbReference type="GO" id="GO:0045121">
    <property type="term" value="C:membrane raft"/>
    <property type="evidence" value="ECO:0007669"/>
    <property type="project" value="UniProtKB-SubCell"/>
</dbReference>
<dbReference type="InterPro" id="IPR013106">
    <property type="entry name" value="Ig_V-set"/>
</dbReference>
<keyword evidence="4" id="KW-1003">Cell membrane</keyword>
<evidence type="ECO:0000256" key="1">
    <source>
        <dbReference type="ARBA" id="ARBA00004285"/>
    </source>
</evidence>
<keyword evidence="11" id="KW-0325">Glycoprotein</keyword>
<dbReference type="SMART" id="SM00409">
    <property type="entry name" value="IG"/>
    <property type="match status" value="1"/>
</dbReference>
<keyword evidence="12" id="KW-0449">Lipoprotein</keyword>
<evidence type="ECO:0000256" key="19">
    <source>
        <dbReference type="SAM" id="MobiDB-lite"/>
    </source>
</evidence>
<keyword evidence="13" id="KW-0393">Immunoglobulin domain</keyword>
<reference evidence="21" key="2">
    <citation type="submission" date="2025-09" db="UniProtKB">
        <authorList>
            <consortium name="Ensembl"/>
        </authorList>
    </citation>
    <scope>IDENTIFICATION</scope>
</reference>
<dbReference type="AlphaFoldDB" id="A0A2K6EJH5"/>
<evidence type="ECO:0000256" key="11">
    <source>
        <dbReference type="ARBA" id="ARBA00023180"/>
    </source>
</evidence>
<keyword evidence="7" id="KW-0732">Signal</keyword>
<organism evidence="21 22">
    <name type="scientific">Propithecus coquereli</name>
    <name type="common">Coquerel's sifaka</name>
    <name type="synonym">Propithecus verreauxi coquereli</name>
    <dbReference type="NCBI Taxonomy" id="379532"/>
    <lineage>
        <taxon>Eukaryota</taxon>
        <taxon>Metazoa</taxon>
        <taxon>Chordata</taxon>
        <taxon>Craniata</taxon>
        <taxon>Vertebrata</taxon>
        <taxon>Euteleostomi</taxon>
        <taxon>Mammalia</taxon>
        <taxon>Eutheria</taxon>
        <taxon>Euarchontoglires</taxon>
        <taxon>Primates</taxon>
        <taxon>Strepsirrhini</taxon>
        <taxon>Lemuriformes</taxon>
        <taxon>Indriidae</taxon>
        <taxon>Propithecus</taxon>
    </lineage>
</organism>
<evidence type="ECO:0000313" key="22">
    <source>
        <dbReference type="Proteomes" id="UP000233160"/>
    </source>
</evidence>